<dbReference type="Proteomes" id="UP000091929">
    <property type="component" value="Unassembled WGS sequence"/>
</dbReference>
<evidence type="ECO:0000313" key="5">
    <source>
        <dbReference type="Proteomes" id="UP000092401"/>
    </source>
</evidence>
<dbReference type="Proteomes" id="UP000092401">
    <property type="component" value="Unassembled WGS sequence"/>
</dbReference>
<evidence type="ECO:0000313" key="4">
    <source>
        <dbReference type="Proteomes" id="UP000091929"/>
    </source>
</evidence>
<protein>
    <submittedName>
        <fullName evidence="2">Uncharacterized protein</fullName>
    </submittedName>
</protein>
<name>A0A150IPB7_9EURY</name>
<comment type="caution">
    <text evidence="2">The sequence shown here is derived from an EMBL/GenBank/DDBJ whole genome shotgun (WGS) entry which is preliminary data.</text>
</comment>
<evidence type="ECO:0000313" key="2">
    <source>
        <dbReference type="EMBL" id="KYC46504.1"/>
    </source>
</evidence>
<organism evidence="2 4">
    <name type="scientific">Candidatus Methanofastidiosum methylothiophilum</name>
    <dbReference type="NCBI Taxonomy" id="1705564"/>
    <lineage>
        <taxon>Archaea</taxon>
        <taxon>Methanobacteriati</taxon>
        <taxon>Methanobacteriota</taxon>
        <taxon>Stenosarchaea group</taxon>
        <taxon>Candidatus Methanofastidiosia</taxon>
        <taxon>Candidatus Methanofastidiosales</taxon>
        <taxon>Candidatus Methanofastidiosaceae</taxon>
        <taxon>Candidatus Methanofastidiosum</taxon>
    </lineage>
</organism>
<gene>
    <name evidence="1" type="ORF">APG10_01743</name>
    <name evidence="2" type="ORF">APG11_01852</name>
    <name evidence="3" type="ORF">APG12_00239</name>
</gene>
<sequence>MKEFCYNCDKVTEMEEIEDVFDEETSVTNKAFKNSRSVEILTIH</sequence>
<dbReference type="EMBL" id="LNGE01000068">
    <property type="protein sequence ID" value="KYC44417.1"/>
    <property type="molecule type" value="Genomic_DNA"/>
</dbReference>
<dbReference type="EMBL" id="LNGF01000066">
    <property type="protein sequence ID" value="KYC46504.1"/>
    <property type="molecule type" value="Genomic_DNA"/>
</dbReference>
<evidence type="ECO:0000313" key="1">
    <source>
        <dbReference type="EMBL" id="KYC44417.1"/>
    </source>
</evidence>
<reference evidence="4 5" key="1">
    <citation type="journal article" date="2016" name="ISME J.">
        <title>Chasing the elusive Euryarchaeota class WSA2: genomes reveal a uniquely fastidious methyl-reducing methanogen.</title>
        <authorList>
            <person name="Nobu M.K."/>
            <person name="Narihiro T."/>
            <person name="Kuroda K."/>
            <person name="Mei R."/>
            <person name="Liu W.T."/>
        </authorList>
    </citation>
    <scope>NUCLEOTIDE SEQUENCE [LARGE SCALE GENOMIC DNA]</scope>
    <source>
        <strain evidence="1">B03fssc0709_Meth_Bin005</strain>
        <strain evidence="2">B15fssc0709_Meth_Bin003</strain>
        <strain evidence="3">BMIXfssc0709_Meth_Bin006</strain>
    </source>
</reference>
<dbReference type="AlphaFoldDB" id="A0A150IPB7"/>
<accession>A0A150IHJ3</accession>
<proteinExistence type="predicted"/>
<accession>A0A150IPB7</accession>
<dbReference type="EMBL" id="LNJC01000002">
    <property type="protein sequence ID" value="KYC51313.1"/>
    <property type="molecule type" value="Genomic_DNA"/>
</dbReference>
<dbReference type="Proteomes" id="UP000092403">
    <property type="component" value="Unassembled WGS sequence"/>
</dbReference>
<evidence type="ECO:0000313" key="3">
    <source>
        <dbReference type="EMBL" id="KYC51313.1"/>
    </source>
</evidence>
<accession>A0A150J257</accession>